<dbReference type="NCBIfam" id="TIGR01733">
    <property type="entry name" value="AA-adenyl-dom"/>
    <property type="match status" value="1"/>
</dbReference>
<name>A0ABP6B4U9_9ACTN</name>
<dbReference type="InterPro" id="IPR045851">
    <property type="entry name" value="AMP-bd_C_sf"/>
</dbReference>
<feature type="region of interest" description="Disordered" evidence="3">
    <location>
        <begin position="526"/>
        <end position="549"/>
    </location>
</feature>
<keyword evidence="1" id="KW-0596">Phosphopantetheine</keyword>
<dbReference type="PANTHER" id="PTHR45527:SF1">
    <property type="entry name" value="FATTY ACID SYNTHASE"/>
    <property type="match status" value="1"/>
</dbReference>
<dbReference type="NCBIfam" id="TIGR02353">
    <property type="entry name" value="NRPS_term_dom"/>
    <property type="match status" value="1"/>
</dbReference>
<dbReference type="Pfam" id="PF00550">
    <property type="entry name" value="PP-binding"/>
    <property type="match status" value="1"/>
</dbReference>
<dbReference type="SUPFAM" id="SSF47336">
    <property type="entry name" value="ACP-like"/>
    <property type="match status" value="1"/>
</dbReference>
<dbReference type="PANTHER" id="PTHR45527">
    <property type="entry name" value="NONRIBOSOMAL PEPTIDE SYNTHETASE"/>
    <property type="match status" value="1"/>
</dbReference>
<evidence type="ECO:0000313" key="6">
    <source>
        <dbReference type="EMBL" id="GAA2532624.1"/>
    </source>
</evidence>
<dbReference type="PROSITE" id="PS50075">
    <property type="entry name" value="CARRIER"/>
    <property type="match status" value="1"/>
</dbReference>
<evidence type="ECO:0000256" key="3">
    <source>
        <dbReference type="SAM" id="MobiDB-lite"/>
    </source>
</evidence>
<feature type="transmembrane region" description="Helical" evidence="4">
    <location>
        <begin position="733"/>
        <end position="753"/>
    </location>
</feature>
<dbReference type="InterPro" id="IPR000873">
    <property type="entry name" value="AMP-dep_synth/lig_dom"/>
</dbReference>
<dbReference type="Pfam" id="PF00501">
    <property type="entry name" value="AMP-binding"/>
    <property type="match status" value="1"/>
</dbReference>
<dbReference type="Gene3D" id="3.40.50.1820">
    <property type="entry name" value="alpha/beta hydrolase"/>
    <property type="match status" value="1"/>
</dbReference>
<feature type="transmembrane region" description="Helical" evidence="4">
    <location>
        <begin position="657"/>
        <end position="680"/>
    </location>
</feature>
<evidence type="ECO:0000256" key="2">
    <source>
        <dbReference type="ARBA" id="ARBA00022553"/>
    </source>
</evidence>
<evidence type="ECO:0000313" key="7">
    <source>
        <dbReference type="Proteomes" id="UP001499978"/>
    </source>
</evidence>
<dbReference type="Pfam" id="PF13193">
    <property type="entry name" value="AMP-binding_C"/>
    <property type="match status" value="1"/>
</dbReference>
<feature type="transmembrane region" description="Helical" evidence="4">
    <location>
        <begin position="934"/>
        <end position="955"/>
    </location>
</feature>
<evidence type="ECO:0000256" key="1">
    <source>
        <dbReference type="ARBA" id="ARBA00022450"/>
    </source>
</evidence>
<accession>A0ABP6B4U9</accession>
<feature type="transmembrane region" description="Helical" evidence="4">
    <location>
        <begin position="1181"/>
        <end position="1200"/>
    </location>
</feature>
<keyword evidence="4" id="KW-0472">Membrane</keyword>
<dbReference type="SUPFAM" id="SSF56801">
    <property type="entry name" value="Acetyl-CoA synthetase-like"/>
    <property type="match status" value="1"/>
</dbReference>
<dbReference type="InterPro" id="IPR012728">
    <property type="entry name" value="Pls/PosA_C"/>
</dbReference>
<evidence type="ECO:0000259" key="5">
    <source>
        <dbReference type="PROSITE" id="PS50075"/>
    </source>
</evidence>
<dbReference type="InterPro" id="IPR029058">
    <property type="entry name" value="AB_hydrolase_fold"/>
</dbReference>
<protein>
    <submittedName>
        <fullName evidence="6">Non-ribosomal peptide synthetase</fullName>
    </submittedName>
</protein>
<dbReference type="Proteomes" id="UP001499978">
    <property type="component" value="Unassembled WGS sequence"/>
</dbReference>
<dbReference type="InterPro" id="IPR009081">
    <property type="entry name" value="PP-bd_ACP"/>
</dbReference>
<reference evidence="7" key="1">
    <citation type="journal article" date="2019" name="Int. J. Syst. Evol. Microbiol.">
        <title>The Global Catalogue of Microorganisms (GCM) 10K type strain sequencing project: providing services to taxonomists for standard genome sequencing and annotation.</title>
        <authorList>
            <consortium name="The Broad Institute Genomics Platform"/>
            <consortium name="The Broad Institute Genome Sequencing Center for Infectious Disease"/>
            <person name="Wu L."/>
            <person name="Ma J."/>
        </authorList>
    </citation>
    <scope>NUCLEOTIDE SEQUENCE [LARGE SCALE GENOMIC DNA]</scope>
    <source>
        <strain evidence="7">JCM 3367</strain>
    </source>
</reference>
<feature type="domain" description="Carrier" evidence="5">
    <location>
        <begin position="550"/>
        <end position="627"/>
    </location>
</feature>
<feature type="compositionally biased region" description="Basic and acidic residues" evidence="3">
    <location>
        <begin position="1386"/>
        <end position="1396"/>
    </location>
</feature>
<dbReference type="Gene3D" id="3.40.50.12780">
    <property type="entry name" value="N-terminal domain of ligase-like"/>
    <property type="match status" value="1"/>
</dbReference>
<dbReference type="SUPFAM" id="SSF51161">
    <property type="entry name" value="Trimeric LpxA-like enzymes"/>
    <property type="match status" value="3"/>
</dbReference>
<dbReference type="CDD" id="cd05930">
    <property type="entry name" value="A_NRPS"/>
    <property type="match status" value="1"/>
</dbReference>
<gene>
    <name evidence="6" type="ORF">GCM10010201_35180</name>
</gene>
<dbReference type="InterPro" id="IPR042099">
    <property type="entry name" value="ANL_N_sf"/>
</dbReference>
<comment type="caution">
    <text evidence="6">The sequence shown here is derived from an EMBL/GenBank/DDBJ whole genome shotgun (WGS) entry which is preliminary data.</text>
</comment>
<feature type="transmembrane region" description="Helical" evidence="4">
    <location>
        <begin position="692"/>
        <end position="713"/>
    </location>
</feature>
<feature type="region of interest" description="Disordered" evidence="3">
    <location>
        <begin position="1368"/>
        <end position="1396"/>
    </location>
</feature>
<dbReference type="InterPro" id="IPR036736">
    <property type="entry name" value="ACP-like_sf"/>
</dbReference>
<keyword evidence="4" id="KW-0812">Transmembrane</keyword>
<dbReference type="Gene3D" id="3.30.300.30">
    <property type="match status" value="1"/>
</dbReference>
<feature type="transmembrane region" description="Helical" evidence="4">
    <location>
        <begin position="1146"/>
        <end position="1169"/>
    </location>
</feature>
<dbReference type="InterPro" id="IPR011004">
    <property type="entry name" value="Trimer_LpxA-like_sf"/>
</dbReference>
<sequence>MTTSVDQQPLSGVWTANGLALRCPEYDDAIRWRRGERLEHLFERKCDWLRKHGDADQLAVDTGDETLTYDELDVRANQLARHLIATGARAGDRIGLLFDEPVQAYVGMLAVLKVNAAYVPLDAAFPADRVAYIAQDAGVRTVLTLAHLLDTLALADVTAVNVDEARAAIAARASGRLSSAERGEPVDELCYIVYTSGTTGRPKGVAIAHASICNFVAVADEVYGVIQTDRVYQGLTIAFDFSVEEIWVAWAAGATLVPKPGGASLLGHELHDFLRSRRVTALCCVPTLLATVEEDLPDLRFLLVSGEACPQNLVDRWHRPGRRFLNVYGPTEATVTATWTPLKPGRPVTLGVPLPTYSVVILDTDETRALPPGAVGEIGIGGVGLATGYLNRDDLTARAFVPDFVGLPSNPSGRIYRTGDLGRINEDGEIEYLGRLDTQVKIRGYRIELTEIESVLMEIPGVAQAVVDTYEAAPGAVDLVAYYSLRAGTASLDTGLVNDVLRGHLPGYMVPTYLEQLDVIPMTTSDKADRKALPPPRGPRSLAGQHEHVAPADEREAVLADLLGGVLGMDRVSVESHFFADLGANSLLLARFGARIRERTDLAEVSMRDVYQHPTVRQLAAALAAPGEAVGRQAPTPAPPYRRYRTTRYLACGAAQLGLFVAYGYLMAVALFAGYHWIVVDAGLVEVYLRSAVAGLLVLGAFTALPVLAKWLLIGRFRPGEIPLWGLSYLRFWTVRTLIRWSPMLMFIGSPLYNVYLRMLGAKVGPGALILTRNLPACPDLITVGASTVVSKDVFLNGYRAYAGVIQTGPVTLGRDAFIGQASVLDIDTGLGDGAQLGHASSLQRGQHVPAGARWHGSPGQPTAANFHTVPSARCGRLRRVSYSLAQIVTTLALTGSLGIALLATLVEELPVVGHVLHPQHTAITTWVFYRDTLITSAVLFLGGIVAGLAFVTTLPRLLQLAVRSDQVYPLYTFRYALQRAVAGLTNRRFFTWMFGDSVFVVPFLRLLGYDLRRVQQTGSNFGMDQRHDTPYLTVIGSGTMVSDGLSMDNAEFSATSFRLRQAVIGDRNFVGNAVHYPAGGRTGDDCLLATKVAVPIDGPIRTGVGLLGSPAFEIPRSVARDATFDDFREGETLRQRLAAKTRHNAVTLALFLLVRWLVLTGTLLLSLAAVDLMDRYGPPVLALALLLSLVYGIGVCLGAERLILATGRMVPRFCSIYDPYFWWHERFWKAPTNSYAQAFNGTPFKNVLWRLQGVKIGKRVFDDGAWISERPLVAIGDDCTLNLNSGIQSHSLEDGAFKSDRTTIGAGCTLGVGAFVHYGITVADGAVIGPDSFLMKGEQVSAYSQWAGNPARRTLIAQPAAAPAADATARGVLPAAPRMPAPRVPVDRRQAKAGA</sequence>
<keyword evidence="2" id="KW-0597">Phosphoprotein</keyword>
<proteinExistence type="predicted"/>
<dbReference type="EMBL" id="BAAARY010000036">
    <property type="protein sequence ID" value="GAA2532624.1"/>
    <property type="molecule type" value="Genomic_DNA"/>
</dbReference>
<dbReference type="InterPro" id="IPR025110">
    <property type="entry name" value="AMP-bd_C"/>
</dbReference>
<dbReference type="Gene3D" id="2.160.10.10">
    <property type="entry name" value="Hexapeptide repeat proteins"/>
    <property type="match status" value="2"/>
</dbReference>
<dbReference type="InterPro" id="IPR020806">
    <property type="entry name" value="PKS_PP-bd"/>
</dbReference>
<keyword evidence="7" id="KW-1185">Reference proteome</keyword>
<dbReference type="PROSITE" id="PS00455">
    <property type="entry name" value="AMP_BINDING"/>
    <property type="match status" value="1"/>
</dbReference>
<dbReference type="SMART" id="SM00823">
    <property type="entry name" value="PKS_PP"/>
    <property type="match status" value="1"/>
</dbReference>
<dbReference type="InterPro" id="IPR020845">
    <property type="entry name" value="AMP-binding_CS"/>
</dbReference>
<dbReference type="RefSeq" id="WP_344174522.1">
    <property type="nucleotide sequence ID" value="NZ_BAAARY010000036.1"/>
</dbReference>
<evidence type="ECO:0000256" key="4">
    <source>
        <dbReference type="SAM" id="Phobius"/>
    </source>
</evidence>
<keyword evidence="4" id="KW-1133">Transmembrane helix</keyword>
<organism evidence="6 7">
    <name type="scientific">Pilimelia columellifera subsp. columellifera</name>
    <dbReference type="NCBI Taxonomy" id="706583"/>
    <lineage>
        <taxon>Bacteria</taxon>
        <taxon>Bacillati</taxon>
        <taxon>Actinomycetota</taxon>
        <taxon>Actinomycetes</taxon>
        <taxon>Micromonosporales</taxon>
        <taxon>Micromonosporaceae</taxon>
        <taxon>Pilimelia</taxon>
    </lineage>
</organism>
<feature type="compositionally biased region" description="Low complexity" evidence="3">
    <location>
        <begin position="1368"/>
        <end position="1377"/>
    </location>
</feature>
<feature type="transmembrane region" description="Helical" evidence="4">
    <location>
        <begin position="883"/>
        <end position="907"/>
    </location>
</feature>
<dbReference type="InterPro" id="IPR010071">
    <property type="entry name" value="AA_adenyl_dom"/>
</dbReference>